<dbReference type="InterPro" id="IPR056209">
    <property type="entry name" value="SU10_adaptor"/>
</dbReference>
<name>A0ABW0Q5R9_9HYPH</name>
<dbReference type="RefSeq" id="WP_266346293.1">
    <property type="nucleotide sequence ID" value="NZ_JAPKNH010000015.1"/>
</dbReference>
<dbReference type="Pfam" id="PF24175">
    <property type="entry name" value="SU10_adaptor"/>
    <property type="match status" value="1"/>
</dbReference>
<dbReference type="Proteomes" id="UP001596150">
    <property type="component" value="Unassembled WGS sequence"/>
</dbReference>
<evidence type="ECO:0000313" key="2">
    <source>
        <dbReference type="Proteomes" id="UP001596150"/>
    </source>
</evidence>
<gene>
    <name evidence="1" type="ORF">ACFPP9_24780</name>
</gene>
<dbReference type="EMBL" id="JBHSML010000031">
    <property type="protein sequence ID" value="MFC5519002.1"/>
    <property type="molecule type" value="Genomic_DNA"/>
</dbReference>
<protein>
    <submittedName>
        <fullName evidence="1">Uncharacterized protein</fullName>
    </submittedName>
</protein>
<organism evidence="1 2">
    <name type="scientific">Kaistia terrae</name>
    <dbReference type="NCBI Taxonomy" id="537017"/>
    <lineage>
        <taxon>Bacteria</taxon>
        <taxon>Pseudomonadati</taxon>
        <taxon>Pseudomonadota</taxon>
        <taxon>Alphaproteobacteria</taxon>
        <taxon>Hyphomicrobiales</taxon>
        <taxon>Kaistiaceae</taxon>
        <taxon>Kaistia</taxon>
    </lineage>
</organism>
<evidence type="ECO:0000313" key="1">
    <source>
        <dbReference type="EMBL" id="MFC5519002.1"/>
    </source>
</evidence>
<proteinExistence type="predicted"/>
<keyword evidence="2" id="KW-1185">Reference proteome</keyword>
<reference evidence="2" key="1">
    <citation type="journal article" date="2019" name="Int. J. Syst. Evol. Microbiol.">
        <title>The Global Catalogue of Microorganisms (GCM) 10K type strain sequencing project: providing services to taxonomists for standard genome sequencing and annotation.</title>
        <authorList>
            <consortium name="The Broad Institute Genomics Platform"/>
            <consortium name="The Broad Institute Genome Sequencing Center for Infectious Disease"/>
            <person name="Wu L."/>
            <person name="Ma J."/>
        </authorList>
    </citation>
    <scope>NUCLEOTIDE SEQUENCE [LARGE SCALE GENOMIC DNA]</scope>
    <source>
        <strain evidence="2">KACC 12633</strain>
    </source>
</reference>
<accession>A0ABW0Q5R9</accession>
<sequence>MAAWTYSDLKAKVADWAARSDFTGVIPDFIMMAEALFNNGDQEMDFDPVRTREMETKASLVATNGVVDLPDDFTGAIQVVTSAGHLLTYAPAEWIAGAYPSGDGGYPQFYTIVGNQMQVSTDVDLTYYASIPSLSDDEPTNWLLTRQPTAYLYASLYFLSVYAKDMERAPLFRQLAAGAVIGLAQSDRDSRAGNFVRRASGPTP</sequence>
<comment type="caution">
    <text evidence="1">The sequence shown here is derived from an EMBL/GenBank/DDBJ whole genome shotgun (WGS) entry which is preliminary data.</text>
</comment>